<dbReference type="EMBL" id="JAIWQS010000010">
    <property type="protein sequence ID" value="KAJ8752698.1"/>
    <property type="molecule type" value="Genomic_DNA"/>
</dbReference>
<feature type="compositionally biased region" description="Low complexity" evidence="1">
    <location>
        <begin position="33"/>
        <end position="43"/>
    </location>
</feature>
<reference evidence="2 3" key="1">
    <citation type="submission" date="2021-09" db="EMBL/GenBank/DDBJ databases">
        <title>Genomic insights and catalytic innovation underlie evolution of tropane alkaloids biosynthesis.</title>
        <authorList>
            <person name="Wang Y.-J."/>
            <person name="Tian T."/>
            <person name="Huang J.-P."/>
            <person name="Huang S.-X."/>
        </authorList>
    </citation>
    <scope>NUCLEOTIDE SEQUENCE [LARGE SCALE GENOMIC DNA]</scope>
    <source>
        <strain evidence="2">KIB-2018</strain>
        <tissue evidence="2">Leaf</tissue>
    </source>
</reference>
<keyword evidence="3" id="KW-1185">Reference proteome</keyword>
<accession>A0AAV8SKH3</accession>
<organism evidence="2 3">
    <name type="scientific">Erythroxylum novogranatense</name>
    <dbReference type="NCBI Taxonomy" id="1862640"/>
    <lineage>
        <taxon>Eukaryota</taxon>
        <taxon>Viridiplantae</taxon>
        <taxon>Streptophyta</taxon>
        <taxon>Embryophyta</taxon>
        <taxon>Tracheophyta</taxon>
        <taxon>Spermatophyta</taxon>
        <taxon>Magnoliopsida</taxon>
        <taxon>eudicotyledons</taxon>
        <taxon>Gunneridae</taxon>
        <taxon>Pentapetalae</taxon>
        <taxon>rosids</taxon>
        <taxon>fabids</taxon>
        <taxon>Malpighiales</taxon>
        <taxon>Erythroxylaceae</taxon>
        <taxon>Erythroxylum</taxon>
    </lineage>
</organism>
<proteinExistence type="predicted"/>
<feature type="compositionally biased region" description="Acidic residues" evidence="1">
    <location>
        <begin position="101"/>
        <end position="120"/>
    </location>
</feature>
<feature type="region of interest" description="Disordered" evidence="1">
    <location>
        <begin position="1"/>
        <end position="155"/>
    </location>
</feature>
<feature type="compositionally biased region" description="Polar residues" evidence="1">
    <location>
        <begin position="12"/>
        <end position="24"/>
    </location>
</feature>
<name>A0AAV8SKH3_9ROSI</name>
<gene>
    <name evidence="2" type="ORF">K2173_006500</name>
</gene>
<evidence type="ECO:0000313" key="3">
    <source>
        <dbReference type="Proteomes" id="UP001159364"/>
    </source>
</evidence>
<dbReference type="Proteomes" id="UP001159364">
    <property type="component" value="Linkage Group LG10"/>
</dbReference>
<protein>
    <submittedName>
        <fullName evidence="2">Uncharacterized protein</fullName>
    </submittedName>
</protein>
<evidence type="ECO:0000313" key="2">
    <source>
        <dbReference type="EMBL" id="KAJ8752698.1"/>
    </source>
</evidence>
<sequence>MVKKKPKDQNPPLDTSDTTASHLSMASAPTGAPPNAGSSNASARPKPSAGKPLLPQVLKGALKPTSGDTNLGPSRGVPSKPEQKRPSISLKIGKGVANEILTDETYEDDSTSEEEEDAEGDIALGSLDTSDTDTSEGESTADQVFEKSPPPATLQ</sequence>
<comment type="caution">
    <text evidence="2">The sequence shown here is derived from an EMBL/GenBank/DDBJ whole genome shotgun (WGS) entry which is preliminary data.</text>
</comment>
<dbReference type="AlphaFoldDB" id="A0AAV8SKH3"/>
<evidence type="ECO:0000256" key="1">
    <source>
        <dbReference type="SAM" id="MobiDB-lite"/>
    </source>
</evidence>